<dbReference type="InterPro" id="IPR050065">
    <property type="entry name" value="GlmU-like"/>
</dbReference>
<comment type="caution">
    <text evidence="4">The sequence shown here is derived from an EMBL/GenBank/DDBJ whole genome shotgun (WGS) entry which is preliminary data.</text>
</comment>
<keyword evidence="1" id="KW-0808">Transferase</keyword>
<sequence length="79" mass="8641">MAPILGKPIVARVLDTLLTNGIKEVVIVVSPTNQEIQDYFNSHTGDFSGCKITFSYQLEKLGMAHALGCAKEFIHGHLL</sequence>
<evidence type="ECO:0000256" key="1">
    <source>
        <dbReference type="ARBA" id="ARBA00022679"/>
    </source>
</evidence>
<dbReference type="Gene3D" id="3.90.550.10">
    <property type="entry name" value="Spore Coat Polysaccharide Biosynthesis Protein SpsA, Chain A"/>
    <property type="match status" value="1"/>
</dbReference>
<evidence type="ECO:0000256" key="2">
    <source>
        <dbReference type="ARBA" id="ARBA00022695"/>
    </source>
</evidence>
<keyword evidence="2" id="KW-0548">Nucleotidyltransferase</keyword>
<gene>
    <name evidence="4" type="ORF">UW36_C0002G0025</name>
</gene>
<dbReference type="STRING" id="1619110.UW36_C0002G0025"/>
<dbReference type="PANTHER" id="PTHR43584">
    <property type="entry name" value="NUCLEOTIDYL TRANSFERASE"/>
    <property type="match status" value="1"/>
</dbReference>
<dbReference type="InterPro" id="IPR029044">
    <property type="entry name" value="Nucleotide-diphossugar_trans"/>
</dbReference>
<dbReference type="GO" id="GO:0016779">
    <property type="term" value="F:nucleotidyltransferase activity"/>
    <property type="evidence" value="ECO:0007669"/>
    <property type="project" value="UniProtKB-KW"/>
</dbReference>
<dbReference type="SUPFAM" id="SSF53448">
    <property type="entry name" value="Nucleotide-diphospho-sugar transferases"/>
    <property type="match status" value="1"/>
</dbReference>
<dbReference type="AlphaFoldDB" id="A0A0G1HGL4"/>
<dbReference type="Proteomes" id="UP000034128">
    <property type="component" value="Unassembled WGS sequence"/>
</dbReference>
<proteinExistence type="predicted"/>
<dbReference type="Pfam" id="PF00483">
    <property type="entry name" value="NTP_transferase"/>
    <property type="match status" value="1"/>
</dbReference>
<evidence type="ECO:0000259" key="3">
    <source>
        <dbReference type="Pfam" id="PF00483"/>
    </source>
</evidence>
<feature type="domain" description="Nucleotidyl transferase" evidence="3">
    <location>
        <begin position="3"/>
        <end position="76"/>
    </location>
</feature>
<organism evidence="4 5">
    <name type="scientific">candidate division WWE3 bacterium GW2011_GWA2_44_16</name>
    <dbReference type="NCBI Taxonomy" id="1619110"/>
    <lineage>
        <taxon>Bacteria</taxon>
        <taxon>Katanobacteria</taxon>
    </lineage>
</organism>
<evidence type="ECO:0000313" key="4">
    <source>
        <dbReference type="EMBL" id="KKT45638.1"/>
    </source>
</evidence>
<protein>
    <recommendedName>
        <fullName evidence="3">Nucleotidyl transferase domain-containing protein</fullName>
    </recommendedName>
</protein>
<accession>A0A0G1HGL4</accession>
<evidence type="ECO:0000313" key="5">
    <source>
        <dbReference type="Proteomes" id="UP000034128"/>
    </source>
</evidence>
<reference evidence="4" key="1">
    <citation type="journal article" date="2015" name="Nature">
        <title>rRNA introns, odd ribosomes, and small enigmatic genomes across a large radiation of phyla.</title>
        <authorList>
            <person name="Brown C.T."/>
            <person name="Hug L.A."/>
            <person name="Thomas B.C."/>
            <person name="Sharon I."/>
            <person name="Castelle C.J."/>
            <person name="Singh A."/>
            <person name="Wilkins M.J."/>
            <person name="Williams K.H."/>
            <person name="Banfield J.F."/>
        </authorList>
    </citation>
    <scope>NUCLEOTIDE SEQUENCE [LARGE SCALE GENOMIC DNA]</scope>
</reference>
<dbReference type="PANTHER" id="PTHR43584:SF8">
    <property type="entry name" value="N-ACETYLMURAMATE ALPHA-1-PHOSPHATE URIDYLYLTRANSFERASE"/>
    <property type="match status" value="1"/>
</dbReference>
<name>A0A0G1HGL4_UNCKA</name>
<dbReference type="EMBL" id="LCIA01000002">
    <property type="protein sequence ID" value="KKT45638.1"/>
    <property type="molecule type" value="Genomic_DNA"/>
</dbReference>
<dbReference type="InterPro" id="IPR005835">
    <property type="entry name" value="NTP_transferase_dom"/>
</dbReference>